<gene>
    <name evidence="1" type="ORF">M878_13215</name>
</gene>
<sequence length="39" mass="4076">MLRFGSSYGSFAHWYLSNGDGYAVSVNNGIFGGTVSGLS</sequence>
<evidence type="ECO:0000313" key="1">
    <source>
        <dbReference type="EMBL" id="EST33290.1"/>
    </source>
</evidence>
<proteinExistence type="predicted"/>
<comment type="caution">
    <text evidence="1">The sequence shown here is derived from an EMBL/GenBank/DDBJ whole genome shotgun (WGS) entry which is preliminary data.</text>
</comment>
<accession>V6KM86</accession>
<reference evidence="1 2" key="1">
    <citation type="journal article" date="2014" name="Genome Announc.">
        <title>Draft Genome Sequence of Streptomyces roseochromogenes subsp. oscitans DS 12.976, Producer of the Aminocoumarin Antibiotic Clorobiocin.</title>
        <authorList>
            <person name="Ruckert C."/>
            <person name="Kalinowski J."/>
            <person name="Heide L."/>
            <person name="Apel A.K."/>
        </authorList>
    </citation>
    <scope>NUCLEOTIDE SEQUENCE [LARGE SCALE GENOMIC DNA]</scope>
    <source>
        <strain evidence="1 2">DS 12.976</strain>
    </source>
</reference>
<dbReference type="Proteomes" id="UP000017984">
    <property type="component" value="Chromosome"/>
</dbReference>
<keyword evidence="2" id="KW-1185">Reference proteome</keyword>
<dbReference type="HOGENOM" id="CLU_3317894_0_0_11"/>
<evidence type="ECO:0000313" key="2">
    <source>
        <dbReference type="Proteomes" id="UP000017984"/>
    </source>
</evidence>
<organism evidence="1 2">
    <name type="scientific">Streptomyces roseochromogenus subsp. oscitans DS 12.976</name>
    <dbReference type="NCBI Taxonomy" id="1352936"/>
    <lineage>
        <taxon>Bacteria</taxon>
        <taxon>Bacillati</taxon>
        <taxon>Actinomycetota</taxon>
        <taxon>Actinomycetes</taxon>
        <taxon>Kitasatosporales</taxon>
        <taxon>Streptomycetaceae</taxon>
        <taxon>Streptomyces</taxon>
    </lineage>
</organism>
<name>V6KM86_STRRC</name>
<dbReference type="AlphaFoldDB" id="V6KM86"/>
<protein>
    <submittedName>
        <fullName evidence="1">Uncharacterized protein</fullName>
    </submittedName>
</protein>
<dbReference type="EMBL" id="AWQX01000110">
    <property type="protein sequence ID" value="EST33290.1"/>
    <property type="molecule type" value="Genomic_DNA"/>
</dbReference>
<dbReference type="PATRIC" id="fig|1352936.5.peg.2786"/>